<evidence type="ECO:0000256" key="7">
    <source>
        <dbReference type="PROSITE-ProRule" id="PRU01393"/>
    </source>
</evidence>
<keyword evidence="4 7" id="KW-0833">Ubl conjugation pathway</keyword>
<evidence type="ECO:0000256" key="4">
    <source>
        <dbReference type="ARBA" id="ARBA00022786"/>
    </source>
</evidence>
<dbReference type="Pfam" id="PF01088">
    <property type="entry name" value="Peptidase_C12"/>
    <property type="match status" value="1"/>
</dbReference>
<gene>
    <name evidence="9" type="ORF">TRUGW13939_11577</name>
</gene>
<protein>
    <recommendedName>
        <fullName evidence="2 7">ubiquitinyl hydrolase 1</fullName>
        <ecNumber evidence="2 7">3.4.19.12</ecNumber>
    </recommendedName>
</protein>
<organism evidence="9 10">
    <name type="scientific">Talaromyces rugulosus</name>
    <name type="common">Penicillium rugulosum</name>
    <dbReference type="NCBI Taxonomy" id="121627"/>
    <lineage>
        <taxon>Eukaryota</taxon>
        <taxon>Fungi</taxon>
        <taxon>Dikarya</taxon>
        <taxon>Ascomycota</taxon>
        <taxon>Pezizomycotina</taxon>
        <taxon>Eurotiomycetes</taxon>
        <taxon>Eurotiomycetidae</taxon>
        <taxon>Eurotiales</taxon>
        <taxon>Trichocomaceae</taxon>
        <taxon>Talaromyces</taxon>
        <taxon>Talaromyces sect. Islandici</taxon>
    </lineage>
</organism>
<sequence length="361" mass="41013">MLREFGVEGVRVQEVVSLDKKIMNFLPHVLRTLKPVYGLIFLFHWREDNPVNQEASCPDGLWFANQTTSNACASVALLNIVNNIEGIHLGEHLANFKDFTMPFTPALRGDAVANFEFVKRIHNSFARSMDIFSSDLQLKNEATRRTPKTQNDDDSSSSEAGFHFIAFVPAQGRVWKFDGLERQPQDLAPCSDEDWLDEVRNHLINRIMEYEEGNIGFSVLSLVRDPVQDHIERLALNVKRLQVLHPRVTEYSNGMREGLSSCLILGPTLEFGLTEEILSLVRDQTSETDGYKECSNDELSDEYSRLVDEQQGILGSINEEIQSREMDDAYAEGRRHDYSSAVEFWARTLVRKGALVDLLNG</sequence>
<feature type="site" description="Important for enzyme activity" evidence="7">
    <location>
        <position position="178"/>
    </location>
</feature>
<feature type="active site" description="Proton donor" evidence="7">
    <location>
        <position position="163"/>
    </location>
</feature>
<keyword evidence="3 7" id="KW-0645">Protease</keyword>
<proteinExistence type="inferred from homology"/>
<evidence type="ECO:0000256" key="6">
    <source>
        <dbReference type="ARBA" id="ARBA00022807"/>
    </source>
</evidence>
<evidence type="ECO:0000313" key="9">
    <source>
        <dbReference type="EMBL" id="QKX64403.1"/>
    </source>
</evidence>
<dbReference type="Proteomes" id="UP000509510">
    <property type="component" value="Chromosome VI"/>
</dbReference>
<comment type="catalytic activity">
    <reaction evidence="1 7">
        <text>Thiol-dependent hydrolysis of ester, thioester, amide, peptide and isopeptide bonds formed by the C-terminal Gly of ubiquitin (a 76-residue protein attached to proteins as an intracellular targeting signal).</text>
        <dbReference type="EC" id="3.4.19.12"/>
    </reaction>
</comment>
<evidence type="ECO:0000256" key="2">
    <source>
        <dbReference type="ARBA" id="ARBA00012759"/>
    </source>
</evidence>
<evidence type="ECO:0000259" key="8">
    <source>
        <dbReference type="PROSITE" id="PS52048"/>
    </source>
</evidence>
<dbReference type="GO" id="GO:0016579">
    <property type="term" value="P:protein deubiquitination"/>
    <property type="evidence" value="ECO:0007669"/>
    <property type="project" value="TreeGrafter"/>
</dbReference>
<dbReference type="GeneID" id="55999054"/>
<keyword evidence="10" id="KW-1185">Reference proteome</keyword>
<dbReference type="FunFam" id="3.40.532.10:FF:000010">
    <property type="entry name" value="Ubiquitin carboxyl-terminal hydrolase"/>
    <property type="match status" value="1"/>
</dbReference>
<evidence type="ECO:0000256" key="1">
    <source>
        <dbReference type="ARBA" id="ARBA00000707"/>
    </source>
</evidence>
<dbReference type="GO" id="GO:0005737">
    <property type="term" value="C:cytoplasm"/>
    <property type="evidence" value="ECO:0007669"/>
    <property type="project" value="TreeGrafter"/>
</dbReference>
<evidence type="ECO:0000313" key="10">
    <source>
        <dbReference type="Proteomes" id="UP000509510"/>
    </source>
</evidence>
<dbReference type="OrthoDB" id="1924260at2759"/>
<dbReference type="KEGG" id="trg:TRUGW13939_11577"/>
<comment type="similarity">
    <text evidence="7">Belongs to the peptidase C12 family.</text>
</comment>
<reference evidence="10" key="1">
    <citation type="submission" date="2020-06" db="EMBL/GenBank/DDBJ databases">
        <title>A chromosome-scale genome assembly of Talaromyces rugulosus W13939.</title>
        <authorList>
            <person name="Wang B."/>
            <person name="Guo L."/>
            <person name="Ye K."/>
            <person name="Wang L."/>
        </authorList>
    </citation>
    <scope>NUCLEOTIDE SEQUENCE [LARGE SCALE GENOMIC DNA]</scope>
    <source>
        <strain evidence="10">W13939</strain>
    </source>
</reference>
<dbReference type="SUPFAM" id="SSF54001">
    <property type="entry name" value="Cysteine proteinases"/>
    <property type="match status" value="1"/>
</dbReference>
<dbReference type="InterPro" id="IPR001578">
    <property type="entry name" value="Peptidase_C12_UCH"/>
</dbReference>
<name>A0A7H8RIG2_TALRU</name>
<dbReference type="EMBL" id="CP055903">
    <property type="protein sequence ID" value="QKX64403.1"/>
    <property type="molecule type" value="Genomic_DNA"/>
</dbReference>
<evidence type="ECO:0000256" key="5">
    <source>
        <dbReference type="ARBA" id="ARBA00022801"/>
    </source>
</evidence>
<dbReference type="PROSITE" id="PS52048">
    <property type="entry name" value="UCH_DOMAIN"/>
    <property type="match status" value="1"/>
</dbReference>
<dbReference type="GO" id="GO:0006511">
    <property type="term" value="P:ubiquitin-dependent protein catabolic process"/>
    <property type="evidence" value="ECO:0007669"/>
    <property type="project" value="UniProtKB-UniRule"/>
</dbReference>
<dbReference type="PANTHER" id="PTHR10589:SF29">
    <property type="entry name" value="UBIQUITIN CARBOXYL-TERMINAL HYDROLASE"/>
    <property type="match status" value="1"/>
</dbReference>
<dbReference type="GO" id="GO:0004843">
    <property type="term" value="F:cysteine-type deubiquitinase activity"/>
    <property type="evidence" value="ECO:0007669"/>
    <property type="project" value="UniProtKB-UniRule"/>
</dbReference>
<accession>A0A7H8RIG2</accession>
<dbReference type="RefSeq" id="XP_035350576.1">
    <property type="nucleotide sequence ID" value="XM_035494683.1"/>
</dbReference>
<dbReference type="AlphaFoldDB" id="A0A7H8RIG2"/>
<dbReference type="Gene3D" id="3.40.532.10">
    <property type="entry name" value="Peptidase C12, ubiquitin carboxyl-terminal hydrolase"/>
    <property type="match status" value="1"/>
</dbReference>
<evidence type="ECO:0000256" key="3">
    <source>
        <dbReference type="ARBA" id="ARBA00022670"/>
    </source>
</evidence>
<keyword evidence="6 7" id="KW-0788">Thiol protease</keyword>
<dbReference type="EC" id="3.4.19.12" evidence="2 7"/>
<feature type="active site" description="Nucleophile" evidence="7">
    <location>
        <position position="72"/>
    </location>
</feature>
<keyword evidence="5 7" id="KW-0378">Hydrolase</keyword>
<dbReference type="InterPro" id="IPR038765">
    <property type="entry name" value="Papain-like_cys_pep_sf"/>
</dbReference>
<feature type="domain" description="UCH catalytic" evidence="8">
    <location>
        <begin position="1"/>
        <end position="224"/>
    </location>
</feature>
<dbReference type="InterPro" id="IPR036959">
    <property type="entry name" value="Peptidase_C12_UCH_sf"/>
</dbReference>
<feature type="site" description="Transition state stabilizer" evidence="7">
    <location>
        <position position="66"/>
    </location>
</feature>
<dbReference type="PANTHER" id="PTHR10589">
    <property type="entry name" value="UBIQUITIN CARBOXYL-TERMINAL HYDROLASE"/>
    <property type="match status" value="1"/>
</dbReference>